<reference evidence="2" key="1">
    <citation type="journal article" date="2011" name="PLoS ONE">
        <title>Genome of a low-salinity ammonia-oxidizing archaeon determined by single-cell and metagenomic analysis.</title>
        <authorList>
            <person name="Blainey P.C."/>
            <person name="Mosier A.C."/>
            <person name="Potanina A."/>
            <person name="Francis C.A."/>
            <person name="Quake S.R."/>
        </authorList>
    </citation>
    <scope>NUCLEOTIDE SEQUENCE [LARGE SCALE GENOMIC DNA]</scope>
    <source>
        <strain evidence="2">SFB1</strain>
    </source>
</reference>
<dbReference type="Gene3D" id="3.40.50.10770">
    <property type="entry name" value="Hypothetical protein VC1899 like domain (Restriction endonuclease-like)"/>
    <property type="match status" value="1"/>
</dbReference>
<evidence type="ECO:0000259" key="1">
    <source>
        <dbReference type="Pfam" id="PF19810"/>
    </source>
</evidence>
<accession>F3KMR9</accession>
<name>F3KMR9_9ARCH</name>
<dbReference type="STRING" id="886738.Nlim_1824"/>
<proteinExistence type="predicted"/>
<dbReference type="Proteomes" id="UP000004348">
    <property type="component" value="Chromosome"/>
</dbReference>
<dbReference type="AlphaFoldDB" id="F3KMR9"/>
<evidence type="ECO:0000313" key="2">
    <source>
        <dbReference type="EMBL" id="EGG41361.1"/>
    </source>
</evidence>
<protein>
    <recommendedName>
        <fullName evidence="1">HFX-2341-like N-terminal domain-containing protein</fullName>
    </recommendedName>
</protein>
<organism evidence="2">
    <name type="scientific">Candidatus Nitrosarchaeum limnium SFB1</name>
    <dbReference type="NCBI Taxonomy" id="886738"/>
    <lineage>
        <taxon>Archaea</taxon>
        <taxon>Nitrososphaerota</taxon>
        <taxon>Nitrososphaeria</taxon>
        <taxon>Nitrosopumilales</taxon>
        <taxon>Nitrosopumilaceae</taxon>
        <taxon>Nitrosarchaeum</taxon>
    </lineage>
</organism>
<gene>
    <name evidence="2" type="ORF">Nlim_1824</name>
</gene>
<dbReference type="Pfam" id="PF19810">
    <property type="entry name" value="HFX_2341_N"/>
    <property type="match status" value="1"/>
</dbReference>
<feature type="domain" description="HFX-2341-like N-terminal" evidence="1">
    <location>
        <begin position="3"/>
        <end position="126"/>
    </location>
</feature>
<dbReference type="EMBL" id="AEGP01000065">
    <property type="protein sequence ID" value="EGG41361.1"/>
    <property type="molecule type" value="Genomic_DNA"/>
</dbReference>
<sequence>MPIHIAPIGIETEHVIQWIKETPPVQKIWLIHSKKGKIDFPKKARDLAKKIKSFYDDCEIKTKTIDDSFGLDDTMDKIDEIVKEEENNDVERRDFFINVTGGTNAMAAAAIISATLLGTRAYYVKDKRQDTISKTFVVELPIPPIGLAKMNQTHQKVLQNIVNGYFTLDKKDGNKPEKRGPGLITNKDLLKKMNWDKSIDTGKRIRKKGATNLRAIAKKLEELGYIRIIKGVPHMKKISIGYGKLEFKEDLNESEVMYEITSLGKRQSKNKMMLDEY</sequence>
<dbReference type="SUPFAM" id="SSF52980">
    <property type="entry name" value="Restriction endonuclease-like"/>
    <property type="match status" value="1"/>
</dbReference>
<comment type="caution">
    <text evidence="2">The sequence shown here is derived from an EMBL/GenBank/DDBJ whole genome shotgun (WGS) entry which is preliminary data.</text>
</comment>
<dbReference type="InterPro" id="IPR011335">
    <property type="entry name" value="Restrct_endonuc-II-like"/>
</dbReference>
<dbReference type="HOGENOM" id="CLU_1003268_0_0_2"/>
<dbReference type="InterPro" id="IPR046260">
    <property type="entry name" value="HFX_2341-like_N"/>
</dbReference>